<dbReference type="PANTHER" id="PTHR42085">
    <property type="entry name" value="F-BOX DOMAIN-CONTAINING PROTEIN"/>
    <property type="match status" value="1"/>
</dbReference>
<dbReference type="Proteomes" id="UP000800235">
    <property type="component" value="Unassembled WGS sequence"/>
</dbReference>
<dbReference type="OrthoDB" id="5324977at2759"/>
<name>A0A9P4NJS8_9PEZI</name>
<evidence type="ECO:0000313" key="2">
    <source>
        <dbReference type="EMBL" id="KAF2424248.1"/>
    </source>
</evidence>
<evidence type="ECO:0000313" key="3">
    <source>
        <dbReference type="Proteomes" id="UP000800235"/>
    </source>
</evidence>
<accession>A0A9P4NJS8</accession>
<dbReference type="EMBL" id="MU007076">
    <property type="protein sequence ID" value="KAF2424248.1"/>
    <property type="molecule type" value="Genomic_DNA"/>
</dbReference>
<protein>
    <submittedName>
        <fullName evidence="2">Uncharacterized protein</fullName>
    </submittedName>
</protein>
<evidence type="ECO:0000256" key="1">
    <source>
        <dbReference type="SAM" id="MobiDB-lite"/>
    </source>
</evidence>
<organism evidence="2 3">
    <name type="scientific">Tothia fuscella</name>
    <dbReference type="NCBI Taxonomy" id="1048955"/>
    <lineage>
        <taxon>Eukaryota</taxon>
        <taxon>Fungi</taxon>
        <taxon>Dikarya</taxon>
        <taxon>Ascomycota</taxon>
        <taxon>Pezizomycotina</taxon>
        <taxon>Dothideomycetes</taxon>
        <taxon>Pleosporomycetidae</taxon>
        <taxon>Venturiales</taxon>
        <taxon>Cylindrosympodiaceae</taxon>
        <taxon>Tothia</taxon>
    </lineage>
</organism>
<proteinExistence type="predicted"/>
<comment type="caution">
    <text evidence="2">The sequence shown here is derived from an EMBL/GenBank/DDBJ whole genome shotgun (WGS) entry which is preliminary data.</text>
</comment>
<gene>
    <name evidence="2" type="ORF">EJ08DRAFT_420153</name>
</gene>
<dbReference type="AlphaFoldDB" id="A0A9P4NJS8"/>
<dbReference type="PANTHER" id="PTHR42085:SF2">
    <property type="entry name" value="F-BOX DOMAIN-CONTAINING PROTEIN"/>
    <property type="match status" value="1"/>
</dbReference>
<sequence>MAVQLSITAPSIARRLSFLDLPAELRVRIYRICFILGPIEILDISTNIPPDNEGYAYHIISASAQLLRTCKTCCIEGKAILYGENTYFFPYSASASYFLSRKPFSHELLTIKHVQISPRVYWSSALNRLDNFPNLKTLTLDFPRVIAVEAGGNMVLVQQNVLRTYIHSESFAFLRNLTSGAEIWMEAMADFRSKDDQPVQSSVVHIRLQPRPSSQAKDFGVYLDDIKGQLDSIRSVGIHDRPSTSHQTTNQENHDTAHCV</sequence>
<keyword evidence="3" id="KW-1185">Reference proteome</keyword>
<feature type="region of interest" description="Disordered" evidence="1">
    <location>
        <begin position="237"/>
        <end position="260"/>
    </location>
</feature>
<reference evidence="2" key="1">
    <citation type="journal article" date="2020" name="Stud. Mycol.">
        <title>101 Dothideomycetes genomes: a test case for predicting lifestyles and emergence of pathogens.</title>
        <authorList>
            <person name="Haridas S."/>
            <person name="Albert R."/>
            <person name="Binder M."/>
            <person name="Bloem J."/>
            <person name="Labutti K."/>
            <person name="Salamov A."/>
            <person name="Andreopoulos B."/>
            <person name="Baker S."/>
            <person name="Barry K."/>
            <person name="Bills G."/>
            <person name="Bluhm B."/>
            <person name="Cannon C."/>
            <person name="Castanera R."/>
            <person name="Culley D."/>
            <person name="Daum C."/>
            <person name="Ezra D."/>
            <person name="Gonzalez J."/>
            <person name="Henrissat B."/>
            <person name="Kuo A."/>
            <person name="Liang C."/>
            <person name="Lipzen A."/>
            <person name="Lutzoni F."/>
            <person name="Magnuson J."/>
            <person name="Mondo S."/>
            <person name="Nolan M."/>
            <person name="Ohm R."/>
            <person name="Pangilinan J."/>
            <person name="Park H.-J."/>
            <person name="Ramirez L."/>
            <person name="Alfaro M."/>
            <person name="Sun H."/>
            <person name="Tritt A."/>
            <person name="Yoshinaga Y."/>
            <person name="Zwiers L.-H."/>
            <person name="Turgeon B."/>
            <person name="Goodwin S."/>
            <person name="Spatafora J."/>
            <person name="Crous P."/>
            <person name="Grigoriev I."/>
        </authorList>
    </citation>
    <scope>NUCLEOTIDE SEQUENCE</scope>
    <source>
        <strain evidence="2">CBS 130266</strain>
    </source>
</reference>
<dbReference type="InterPro" id="IPR038883">
    <property type="entry name" value="AN11006-like"/>
</dbReference>